<evidence type="ECO:0000313" key="2">
    <source>
        <dbReference type="EMBL" id="CAD2173829.1"/>
    </source>
</evidence>
<gene>
    <name evidence="2" type="ORF">MENT_LOCUS25459</name>
</gene>
<dbReference type="EMBL" id="CAJEWN010000224">
    <property type="protein sequence ID" value="CAD2173829.1"/>
    <property type="molecule type" value="Genomic_DNA"/>
</dbReference>
<proteinExistence type="predicted"/>
<dbReference type="Proteomes" id="UP000580250">
    <property type="component" value="Unassembled WGS sequence"/>
</dbReference>
<comment type="caution">
    <text evidence="2">The sequence shown here is derived from an EMBL/GenBank/DDBJ whole genome shotgun (WGS) entry which is preliminary data.</text>
</comment>
<protein>
    <submittedName>
        <fullName evidence="2">Uncharacterized protein</fullName>
    </submittedName>
</protein>
<evidence type="ECO:0000256" key="1">
    <source>
        <dbReference type="SAM" id="Coils"/>
    </source>
</evidence>
<dbReference type="AlphaFoldDB" id="A0A6V7VFU2"/>
<dbReference type="OrthoDB" id="5892069at2759"/>
<reference evidence="2 3" key="1">
    <citation type="submission" date="2020-08" db="EMBL/GenBank/DDBJ databases">
        <authorList>
            <person name="Koutsovoulos G."/>
            <person name="Danchin GJ E."/>
        </authorList>
    </citation>
    <scope>NUCLEOTIDE SEQUENCE [LARGE SCALE GENOMIC DNA]</scope>
</reference>
<accession>A0A6V7VFU2</accession>
<organism evidence="2 3">
    <name type="scientific">Meloidogyne enterolobii</name>
    <name type="common">Root-knot nematode worm</name>
    <name type="synonym">Meloidogyne mayaguensis</name>
    <dbReference type="NCBI Taxonomy" id="390850"/>
    <lineage>
        <taxon>Eukaryota</taxon>
        <taxon>Metazoa</taxon>
        <taxon>Ecdysozoa</taxon>
        <taxon>Nematoda</taxon>
        <taxon>Chromadorea</taxon>
        <taxon>Rhabditida</taxon>
        <taxon>Tylenchina</taxon>
        <taxon>Tylenchomorpha</taxon>
        <taxon>Tylenchoidea</taxon>
        <taxon>Meloidogynidae</taxon>
        <taxon>Meloidogyninae</taxon>
        <taxon>Meloidogyne</taxon>
    </lineage>
</organism>
<sequence length="773" mass="89833">MIDKGKNYFKQTNRLLFLIIILFSVFEKIDAFDFNIFQPYQNYILFVPHQSLIDHGRIITRFNELKKIALSGGSTQSNDVLIYEEFAFMESFDETNNILSWHMLRAGTLEDYKILKQIYKNNVDKLTEKVKAFVEEEINAHYSDVDVTDFKEDIKKYDQLITNGGTAVKQKVKKLNFFRKANTSSMNYTYSEDYYKNKINLIIKSKVFISDLNSEGAEGSFIDIFSFMEKHPELKNLKFIFDLSSIQSNELDKAINEKFYEDHKKNKEKARGYNYAVVEGAGPIGLYTTFKLFTEGINVTLLNDRSEEYTREQFILLDRKWIYQLNLILGTQFDQLFNEENSMAKLLPNHVGIVIMKNFETALMNRLKVLALYVDKREENQEGENSFLKLIYETEVLSINLDYEKPLAILGTPERLVNPVAHGHYTKLVNKLMNKYDINHEQALKKIIARKTKDIRNIFGDDYIYAKKLAELAINGKAFDKEYIDGLPLNTYFGSNFLGIPFDLLFCAGGANDQIRDNFLEEPQVLTESKNYSSIYIDKADPAIKITEGDYTYLSKSLIEIGIHLEKQEFYEFIVNSNISHHLKTRYGNIINFIIYGVMEDGYGYLTTPHNNFNREMLDLHVFELKQRISIATNTPKALVNFIEEIKAEMNENPHWEEYYLNFIKELENKWAIALFKYLASLYRHDADKLIVETEENEGCDEEDDENLYFKILSSNTFWIKIKGVENPAKRYRTENDSAIVAAVGDANTSAHFFTGSGLSTGKLIINWKIIFI</sequence>
<feature type="coiled-coil region" evidence="1">
    <location>
        <begin position="109"/>
        <end position="136"/>
    </location>
</feature>
<keyword evidence="1" id="KW-0175">Coiled coil</keyword>
<name>A0A6V7VFU2_MELEN</name>
<evidence type="ECO:0000313" key="3">
    <source>
        <dbReference type="Proteomes" id="UP000580250"/>
    </source>
</evidence>